<dbReference type="GO" id="GO:0070507">
    <property type="term" value="P:regulation of microtubule cytoskeleton organization"/>
    <property type="evidence" value="ECO:0007669"/>
    <property type="project" value="TreeGrafter"/>
</dbReference>
<feature type="compositionally biased region" description="Polar residues" evidence="11">
    <location>
        <begin position="241"/>
        <end position="257"/>
    </location>
</feature>
<organism evidence="14 15">
    <name type="scientific">Spodoptera exigua</name>
    <name type="common">Beet armyworm</name>
    <name type="synonym">Noctua fulgens</name>
    <dbReference type="NCBI Taxonomy" id="7107"/>
    <lineage>
        <taxon>Eukaryota</taxon>
        <taxon>Metazoa</taxon>
        <taxon>Ecdysozoa</taxon>
        <taxon>Arthropoda</taxon>
        <taxon>Hexapoda</taxon>
        <taxon>Insecta</taxon>
        <taxon>Pterygota</taxon>
        <taxon>Neoptera</taxon>
        <taxon>Endopterygota</taxon>
        <taxon>Lepidoptera</taxon>
        <taxon>Glossata</taxon>
        <taxon>Ditrysia</taxon>
        <taxon>Noctuoidea</taxon>
        <taxon>Noctuidae</taxon>
        <taxon>Amphipyrinae</taxon>
        <taxon>Spodoptera</taxon>
    </lineage>
</organism>
<evidence type="ECO:0000256" key="2">
    <source>
        <dbReference type="ARBA" id="ARBA00004430"/>
    </source>
</evidence>
<evidence type="ECO:0000313" key="14">
    <source>
        <dbReference type="EMBL" id="KAF9415490.1"/>
    </source>
</evidence>
<dbReference type="GO" id="GO:0008017">
    <property type="term" value="F:microtubule binding"/>
    <property type="evidence" value="ECO:0007669"/>
    <property type="project" value="InterPro"/>
</dbReference>
<feature type="region of interest" description="Disordered" evidence="11">
    <location>
        <begin position="339"/>
        <end position="432"/>
    </location>
</feature>
<feature type="compositionally biased region" description="Polar residues" evidence="11">
    <location>
        <begin position="201"/>
        <end position="220"/>
    </location>
</feature>
<evidence type="ECO:0000259" key="12">
    <source>
        <dbReference type="Pfam" id="PF10243"/>
    </source>
</evidence>
<dbReference type="PANTHER" id="PTHR31363:SF0">
    <property type="entry name" value="TRAF3-INTERACTING PROTEIN 1"/>
    <property type="match status" value="1"/>
</dbReference>
<proteinExistence type="inferred from homology"/>
<feature type="compositionally biased region" description="Polar residues" evidence="11">
    <location>
        <begin position="382"/>
        <end position="399"/>
    </location>
</feature>
<dbReference type="EMBL" id="JACKWZ010000110">
    <property type="protein sequence ID" value="KAF9415490.1"/>
    <property type="molecule type" value="Genomic_DNA"/>
</dbReference>
<feature type="compositionally biased region" description="Basic and acidic residues" evidence="11">
    <location>
        <begin position="222"/>
        <end position="235"/>
    </location>
</feature>
<evidence type="ECO:0000259" key="13">
    <source>
        <dbReference type="Pfam" id="PF17749"/>
    </source>
</evidence>
<evidence type="ECO:0000256" key="3">
    <source>
        <dbReference type="ARBA" id="ARBA00022490"/>
    </source>
</evidence>
<feature type="region of interest" description="Disordered" evidence="11">
    <location>
        <begin position="135"/>
        <end position="320"/>
    </location>
</feature>
<protein>
    <recommendedName>
        <fullName evidence="9">TRAF3-interacting protein 1</fullName>
    </recommendedName>
</protein>
<dbReference type="Gene3D" id="1.10.418.50">
    <property type="entry name" value="Microtubule-binding protein MIP-T3"/>
    <property type="match status" value="1"/>
</dbReference>
<comment type="similarity">
    <text evidence="8">Belongs to the TRAF3IP1 family.</text>
</comment>
<dbReference type="GO" id="GO:0048731">
    <property type="term" value="P:system development"/>
    <property type="evidence" value="ECO:0007669"/>
    <property type="project" value="UniProtKB-ARBA"/>
</dbReference>
<dbReference type="GO" id="GO:0030992">
    <property type="term" value="C:intraciliary transport particle B"/>
    <property type="evidence" value="ECO:0007669"/>
    <property type="project" value="TreeGrafter"/>
</dbReference>
<sequence length="642" mass="72659">MEKDLDPDIIKSTQLSLGKYVKRPPLSDKLLKKPPFRFLHDIVTTVLKTTGFFGNLFEDSELVSENVKDRDSKISFLNKVIFVLGKTTGKSIAAKPSKIVAGQEPEKTNELLQCLAQALDEKLSSDEAVKSYKESLKSTQLSDAKNKEPIKSIKKTNEPKKLTSRSTEKLTNQKNDGARPTAKQDKDKANDVKPKRKENGSVKTDSQNLKKTQSSKTVNSKAGKDNKAPKEDNTNTRHKNISSSSSIDKGQNLSIKNETQESDILIEKDDQLEKNVNKSQVLSPKRVEQDDEGKLNTSYTIAENDLNSSTSSNDLNDIANNDIKDQMNSQEIDIKNESEFIEPDRQMQTNNNLNENDLNDNMKMKSGDSDNIIAQERKKDQLSNNEFENKSVISEQESASLVKVPMSTTSESKNPRPLSVRPSSSRPGAPRMREKLDNVIKDSDNLLLGKVNIIVENTQNEEEEETNLLMMANQGNTVTSPEDNQDMQLSYTSNEHGHLVQQILDSQKQLSQITGKTEIEWQFGAQKAREAVNQEVEQLRFNIQAMSRVANPLGKLLDHIQEDVEVMRQELQQWSNIYEDVTKEMQKQKTINEDSLTPFHTKLKQTERDIEEKHDKINDLKILIQKNALRIEKLLMSGTVQY</sequence>
<evidence type="ECO:0000256" key="1">
    <source>
        <dbReference type="ARBA" id="ARBA00004120"/>
    </source>
</evidence>
<evidence type="ECO:0000256" key="10">
    <source>
        <dbReference type="SAM" id="Coils"/>
    </source>
</evidence>
<dbReference type="InterPro" id="IPR042576">
    <property type="entry name" value="TRAF3IP1_N_sf"/>
</dbReference>
<dbReference type="Pfam" id="PF17749">
    <property type="entry name" value="MIP-T3_C"/>
    <property type="match status" value="1"/>
</dbReference>
<feature type="domain" description="TRAF3-interacting protein 1 N-terminal" evidence="12">
    <location>
        <begin position="10"/>
        <end position="118"/>
    </location>
</feature>
<gene>
    <name evidence="14" type="ORF">HW555_006912</name>
</gene>
<feature type="compositionally biased region" description="Basic and acidic residues" evidence="11">
    <location>
        <begin position="265"/>
        <end position="276"/>
    </location>
</feature>
<dbReference type="Pfam" id="PF10243">
    <property type="entry name" value="MIP-T3"/>
    <property type="match status" value="1"/>
</dbReference>
<keyword evidence="4" id="KW-0970">Cilium biogenesis/degradation</keyword>
<feature type="compositionally biased region" description="Basic and acidic residues" evidence="11">
    <location>
        <begin position="285"/>
        <end position="294"/>
    </location>
</feature>
<feature type="domain" description="TRAF3-interacting protein 1 C-terminal" evidence="13">
    <location>
        <begin position="494"/>
        <end position="637"/>
    </location>
</feature>
<evidence type="ECO:0000256" key="11">
    <source>
        <dbReference type="SAM" id="MobiDB-lite"/>
    </source>
</evidence>
<keyword evidence="5 10" id="KW-0175">Coiled coil</keyword>
<name>A0A835L4Y2_SPOEX</name>
<reference evidence="14" key="1">
    <citation type="submission" date="2020-08" db="EMBL/GenBank/DDBJ databases">
        <title>Spodoptera exigua strain:BAW_Kor-Di-RS1 Genome sequencing and assembly.</title>
        <authorList>
            <person name="Kim J."/>
            <person name="Nam H.Y."/>
            <person name="Kwon M."/>
            <person name="Choi J.H."/>
            <person name="Cho S.R."/>
            <person name="Kim G.-H."/>
        </authorList>
    </citation>
    <scope>NUCLEOTIDE SEQUENCE</scope>
    <source>
        <strain evidence="14">BAW_Kor-Di-RS1</strain>
        <tissue evidence="14">Whole-body</tissue>
    </source>
</reference>
<evidence type="ECO:0000313" key="15">
    <source>
        <dbReference type="Proteomes" id="UP000648187"/>
    </source>
</evidence>
<dbReference type="Proteomes" id="UP000648187">
    <property type="component" value="Unassembled WGS sequence"/>
</dbReference>
<keyword evidence="3" id="KW-0963">Cytoplasm</keyword>
<dbReference type="FunFam" id="1.10.418.50:FF:000001">
    <property type="entry name" value="TRAF3-interacting protein 1 isoform X1"/>
    <property type="match status" value="1"/>
</dbReference>
<dbReference type="InterPro" id="IPR041476">
    <property type="entry name" value="TRAF3IP1_C"/>
</dbReference>
<dbReference type="AlphaFoldDB" id="A0A835L4Y2"/>
<evidence type="ECO:0000256" key="8">
    <source>
        <dbReference type="ARBA" id="ARBA00043971"/>
    </source>
</evidence>
<keyword evidence="6" id="KW-0206">Cytoskeleton</keyword>
<dbReference type="PANTHER" id="PTHR31363">
    <property type="entry name" value="TRAF3-INTERACTING PROTEIN 1"/>
    <property type="match status" value="1"/>
</dbReference>
<dbReference type="InterPro" id="IPR018799">
    <property type="entry name" value="TRAF3IP1"/>
</dbReference>
<evidence type="ECO:0000256" key="9">
    <source>
        <dbReference type="ARBA" id="ARBA00070492"/>
    </source>
</evidence>
<comment type="caution">
    <text evidence="14">The sequence shown here is derived from an EMBL/GenBank/DDBJ whole genome shotgun (WGS) entry which is preliminary data.</text>
</comment>
<dbReference type="InterPro" id="IPR040468">
    <property type="entry name" value="TRAF3IP1_N"/>
</dbReference>
<evidence type="ECO:0000256" key="5">
    <source>
        <dbReference type="ARBA" id="ARBA00023054"/>
    </source>
</evidence>
<feature type="coiled-coil region" evidence="10">
    <location>
        <begin position="557"/>
        <end position="623"/>
    </location>
</feature>
<dbReference type="GO" id="GO:0036064">
    <property type="term" value="C:ciliary basal body"/>
    <property type="evidence" value="ECO:0007669"/>
    <property type="project" value="TreeGrafter"/>
</dbReference>
<dbReference type="GO" id="GO:0005930">
    <property type="term" value="C:axoneme"/>
    <property type="evidence" value="ECO:0007669"/>
    <property type="project" value="UniProtKB-SubCell"/>
</dbReference>
<evidence type="ECO:0000256" key="4">
    <source>
        <dbReference type="ARBA" id="ARBA00022794"/>
    </source>
</evidence>
<feature type="compositionally biased region" description="Low complexity" evidence="11">
    <location>
        <begin position="304"/>
        <end position="317"/>
    </location>
</feature>
<feature type="compositionally biased region" description="Low complexity" evidence="11">
    <location>
        <begin position="350"/>
        <end position="359"/>
    </location>
</feature>
<dbReference type="GO" id="GO:0042073">
    <property type="term" value="P:intraciliary transport"/>
    <property type="evidence" value="ECO:0007669"/>
    <property type="project" value="TreeGrafter"/>
</dbReference>
<accession>A0A835L4Y2</accession>
<comment type="subcellular location">
    <subcellularLocation>
        <location evidence="2">Cytoplasm</location>
        <location evidence="2">Cytoskeleton</location>
        <location evidence="2">Cilium axoneme</location>
    </subcellularLocation>
    <subcellularLocation>
        <location evidence="1">Cytoplasm</location>
        <location evidence="1">Cytoskeleton</location>
        <location evidence="1">Cilium basal body</location>
    </subcellularLocation>
</comment>
<feature type="compositionally biased region" description="Basic and acidic residues" evidence="11">
    <location>
        <begin position="182"/>
        <end position="200"/>
    </location>
</feature>
<keyword evidence="15" id="KW-1185">Reference proteome</keyword>
<evidence type="ECO:0000256" key="6">
    <source>
        <dbReference type="ARBA" id="ARBA00023212"/>
    </source>
</evidence>
<keyword evidence="7" id="KW-0966">Cell projection</keyword>
<feature type="compositionally biased region" description="Basic and acidic residues" evidence="11">
    <location>
        <begin position="144"/>
        <end position="161"/>
    </location>
</feature>
<feature type="compositionally biased region" description="Low complexity" evidence="11">
    <location>
        <begin position="415"/>
        <end position="427"/>
    </location>
</feature>
<evidence type="ECO:0000256" key="7">
    <source>
        <dbReference type="ARBA" id="ARBA00023273"/>
    </source>
</evidence>
<dbReference type="GO" id="GO:0048513">
    <property type="term" value="P:animal organ development"/>
    <property type="evidence" value="ECO:0007669"/>
    <property type="project" value="UniProtKB-ARBA"/>
</dbReference>
<dbReference type="GO" id="GO:0060271">
    <property type="term" value="P:cilium assembly"/>
    <property type="evidence" value="ECO:0007669"/>
    <property type="project" value="TreeGrafter"/>
</dbReference>